<dbReference type="Gene3D" id="1.20.58.1000">
    <property type="entry name" value="Metal-sensitive repressor, helix protomer"/>
    <property type="match status" value="1"/>
</dbReference>
<dbReference type="PANTHER" id="PTHR33677:SF5">
    <property type="entry name" value="TRANSCRIPTIONAL REPRESSOR FRMR"/>
    <property type="match status" value="1"/>
</dbReference>
<name>A0ABY6ZPQ1_9BACL</name>
<dbReference type="InterPro" id="IPR038390">
    <property type="entry name" value="Metal_Tscrpt_repr_sf"/>
</dbReference>
<dbReference type="EMBL" id="CP104067">
    <property type="protein sequence ID" value="WAH44054.1"/>
    <property type="molecule type" value="Genomic_DNA"/>
</dbReference>
<dbReference type="Proteomes" id="UP001164761">
    <property type="component" value="Chromosome"/>
</dbReference>
<dbReference type="CDD" id="cd10155">
    <property type="entry name" value="BsYrkD-like_DUF156"/>
    <property type="match status" value="1"/>
</dbReference>
<accession>A0ABY6ZPQ1</accession>
<evidence type="ECO:0000313" key="2">
    <source>
        <dbReference type="Proteomes" id="UP001164761"/>
    </source>
</evidence>
<dbReference type="Pfam" id="PF02583">
    <property type="entry name" value="Trns_repr_metal"/>
    <property type="match status" value="1"/>
</dbReference>
<dbReference type="InterPro" id="IPR003735">
    <property type="entry name" value="Metal_Tscrpt_repr"/>
</dbReference>
<protein>
    <submittedName>
        <fullName evidence="1">Metal-sensitive transcriptional regulator</fullName>
    </submittedName>
</protein>
<proteinExistence type="predicted"/>
<keyword evidence="2" id="KW-1185">Reference proteome</keyword>
<dbReference type="PANTHER" id="PTHR33677">
    <property type="entry name" value="TRANSCRIPTIONAL REPRESSOR FRMR-RELATED"/>
    <property type="match status" value="1"/>
</dbReference>
<dbReference type="RefSeq" id="WP_268007954.1">
    <property type="nucleotide sequence ID" value="NZ_BSUT01000001.1"/>
</dbReference>
<organism evidence="1 2">
    <name type="scientific">Alicyclobacillus fastidiosus</name>
    <dbReference type="NCBI Taxonomy" id="392011"/>
    <lineage>
        <taxon>Bacteria</taxon>
        <taxon>Bacillati</taxon>
        <taxon>Bacillota</taxon>
        <taxon>Bacilli</taxon>
        <taxon>Bacillales</taxon>
        <taxon>Alicyclobacillaceae</taxon>
        <taxon>Alicyclobacillus</taxon>
    </lineage>
</organism>
<gene>
    <name evidence="1" type="ORF">NZD89_12130</name>
</gene>
<sequence length="86" mass="9739">MQYNDKMKHRLNRIEGQVRGVLGMMEQEKPCKDVVTQLSAIRTAVDRVIMYVVGENMEQCIRDEIAGGGSADQVIKEAIDLLMKSR</sequence>
<reference evidence="1" key="1">
    <citation type="submission" date="2022-08" db="EMBL/GenBank/DDBJ databases">
        <title>Alicyclobacillus fastidiosus DSM 17978, complete genome.</title>
        <authorList>
            <person name="Wang Q."/>
            <person name="Cai R."/>
            <person name="Wang Z."/>
        </authorList>
    </citation>
    <scope>NUCLEOTIDE SEQUENCE</scope>
    <source>
        <strain evidence="1">DSM 17978</strain>
    </source>
</reference>
<evidence type="ECO:0000313" key="1">
    <source>
        <dbReference type="EMBL" id="WAH44054.1"/>
    </source>
</evidence>